<dbReference type="InterPro" id="IPR001967">
    <property type="entry name" value="Peptidase_S11_N"/>
</dbReference>
<dbReference type="PANTHER" id="PTHR21581:SF33">
    <property type="entry name" value="D-ALANYL-D-ALANINE CARBOXYPEPTIDASE DACB"/>
    <property type="match status" value="1"/>
</dbReference>
<keyword evidence="4" id="KW-0133">Cell shape</keyword>
<dbReference type="AlphaFoldDB" id="A0A1F6A8T1"/>
<keyword evidence="2" id="KW-0732">Signal</keyword>
<comment type="caution">
    <text evidence="12">The sequence shown here is derived from an EMBL/GenBank/DDBJ whole genome shotgun (WGS) entry which is preliminary data.</text>
</comment>
<keyword evidence="10" id="KW-0472">Membrane</keyword>
<evidence type="ECO:0000256" key="7">
    <source>
        <dbReference type="PIRSR" id="PIRSR618044-1"/>
    </source>
</evidence>
<feature type="active site" description="Acyl-ester intermediate" evidence="7">
    <location>
        <position position="132"/>
    </location>
</feature>
<feature type="active site" evidence="7">
    <location>
        <position position="187"/>
    </location>
</feature>
<evidence type="ECO:0000313" key="12">
    <source>
        <dbReference type="EMBL" id="OGG20943.1"/>
    </source>
</evidence>
<feature type="transmembrane region" description="Helical" evidence="10">
    <location>
        <begin position="24"/>
        <end position="43"/>
    </location>
</feature>
<evidence type="ECO:0000256" key="2">
    <source>
        <dbReference type="ARBA" id="ARBA00022729"/>
    </source>
</evidence>
<evidence type="ECO:0000256" key="5">
    <source>
        <dbReference type="ARBA" id="ARBA00022984"/>
    </source>
</evidence>
<dbReference type="Proteomes" id="UP000177092">
    <property type="component" value="Unassembled WGS sequence"/>
</dbReference>
<evidence type="ECO:0000256" key="8">
    <source>
        <dbReference type="PIRSR" id="PIRSR618044-2"/>
    </source>
</evidence>
<keyword evidence="6" id="KW-0961">Cell wall biogenesis/degradation</keyword>
<evidence type="ECO:0000313" key="13">
    <source>
        <dbReference type="Proteomes" id="UP000177092"/>
    </source>
</evidence>
<dbReference type="GO" id="GO:0008360">
    <property type="term" value="P:regulation of cell shape"/>
    <property type="evidence" value="ECO:0007669"/>
    <property type="project" value="UniProtKB-KW"/>
</dbReference>
<dbReference type="Gene3D" id="3.40.710.10">
    <property type="entry name" value="DD-peptidase/beta-lactamase superfamily"/>
    <property type="match status" value="1"/>
</dbReference>
<dbReference type="Pfam" id="PF00768">
    <property type="entry name" value="Peptidase_S11"/>
    <property type="match status" value="1"/>
</dbReference>
<accession>A0A1F6A8T1</accession>
<keyword evidence="10" id="KW-1133">Transmembrane helix</keyword>
<reference evidence="12 13" key="1">
    <citation type="journal article" date="2016" name="Nat. Commun.">
        <title>Thousands of microbial genomes shed light on interconnected biogeochemical processes in an aquifer system.</title>
        <authorList>
            <person name="Anantharaman K."/>
            <person name="Brown C.T."/>
            <person name="Hug L.A."/>
            <person name="Sharon I."/>
            <person name="Castelle C.J."/>
            <person name="Probst A.J."/>
            <person name="Thomas B.C."/>
            <person name="Singh A."/>
            <person name="Wilkins M.J."/>
            <person name="Karaoz U."/>
            <person name="Brodie E.L."/>
            <person name="Williams K.H."/>
            <person name="Hubbard S.S."/>
            <person name="Banfield J.F."/>
        </authorList>
    </citation>
    <scope>NUCLEOTIDE SEQUENCE [LARGE SCALE GENOMIC DNA]</scope>
</reference>
<protein>
    <recommendedName>
        <fullName evidence="11">Peptidase S11 D-alanyl-D-alanine carboxypeptidase A N-terminal domain-containing protein</fullName>
    </recommendedName>
</protein>
<feature type="binding site" evidence="8">
    <location>
        <position position="313"/>
    </location>
    <ligand>
        <name>substrate</name>
    </ligand>
</feature>
<dbReference type="InterPro" id="IPR018044">
    <property type="entry name" value="Peptidase_S11"/>
</dbReference>
<feature type="domain" description="Peptidase S11 D-alanyl-D-alanine carboxypeptidase A N-terminal" evidence="11">
    <location>
        <begin position="102"/>
        <end position="342"/>
    </location>
</feature>
<dbReference type="SUPFAM" id="SSF56601">
    <property type="entry name" value="beta-lactamase/transpeptidase-like"/>
    <property type="match status" value="1"/>
</dbReference>
<proteinExistence type="inferred from homology"/>
<dbReference type="PANTHER" id="PTHR21581">
    <property type="entry name" value="D-ALANYL-D-ALANINE CARBOXYPEPTIDASE"/>
    <property type="match status" value="1"/>
</dbReference>
<evidence type="ECO:0000256" key="9">
    <source>
        <dbReference type="RuleBase" id="RU004016"/>
    </source>
</evidence>
<evidence type="ECO:0000256" key="4">
    <source>
        <dbReference type="ARBA" id="ARBA00022960"/>
    </source>
</evidence>
<name>A0A1F6A8T1_9BACT</name>
<organism evidence="12 13">
    <name type="scientific">Candidatus Gottesmanbacteria bacterium RIFCSPHIGHO2_02_FULL_40_13</name>
    <dbReference type="NCBI Taxonomy" id="1798384"/>
    <lineage>
        <taxon>Bacteria</taxon>
        <taxon>Candidatus Gottesmaniibacteriota</taxon>
    </lineage>
</organism>
<feature type="active site" description="Proton acceptor" evidence="7">
    <location>
        <position position="135"/>
    </location>
</feature>
<dbReference type="GO" id="GO:0006508">
    <property type="term" value="P:proteolysis"/>
    <property type="evidence" value="ECO:0007669"/>
    <property type="project" value="InterPro"/>
</dbReference>
<dbReference type="STRING" id="1798384.A3D03_04270"/>
<dbReference type="EMBL" id="MFJN01000033">
    <property type="protein sequence ID" value="OGG20943.1"/>
    <property type="molecule type" value="Genomic_DNA"/>
</dbReference>
<evidence type="ECO:0000256" key="3">
    <source>
        <dbReference type="ARBA" id="ARBA00022801"/>
    </source>
</evidence>
<evidence type="ECO:0000259" key="11">
    <source>
        <dbReference type="Pfam" id="PF00768"/>
    </source>
</evidence>
<dbReference type="GO" id="GO:0009002">
    <property type="term" value="F:serine-type D-Ala-D-Ala carboxypeptidase activity"/>
    <property type="evidence" value="ECO:0007669"/>
    <property type="project" value="InterPro"/>
</dbReference>
<keyword evidence="10" id="KW-0812">Transmembrane</keyword>
<comment type="similarity">
    <text evidence="1 9">Belongs to the peptidase S11 family.</text>
</comment>
<dbReference type="GO" id="GO:0009252">
    <property type="term" value="P:peptidoglycan biosynthetic process"/>
    <property type="evidence" value="ECO:0007669"/>
    <property type="project" value="UniProtKB-KW"/>
</dbReference>
<dbReference type="GO" id="GO:0071555">
    <property type="term" value="P:cell wall organization"/>
    <property type="evidence" value="ECO:0007669"/>
    <property type="project" value="UniProtKB-KW"/>
</dbReference>
<dbReference type="InterPro" id="IPR012338">
    <property type="entry name" value="Beta-lactam/transpept-like"/>
</dbReference>
<dbReference type="PRINTS" id="PR00725">
    <property type="entry name" value="DADACBPTASE1"/>
</dbReference>
<evidence type="ECO:0000256" key="10">
    <source>
        <dbReference type="SAM" id="Phobius"/>
    </source>
</evidence>
<evidence type="ECO:0000256" key="1">
    <source>
        <dbReference type="ARBA" id="ARBA00007164"/>
    </source>
</evidence>
<evidence type="ECO:0000256" key="6">
    <source>
        <dbReference type="ARBA" id="ARBA00023316"/>
    </source>
</evidence>
<gene>
    <name evidence="12" type="ORF">A3D03_04270</name>
</gene>
<keyword evidence="5" id="KW-0573">Peptidoglycan synthesis</keyword>
<sequence>MFEKPQEADTRPTIPGKIYNLRKYFILGLLLGLFIITVIWMVSEFKINSDDLSIVTPLGLSFMQKVQNPLYEKILSVKTVDNYPGSKYFPFNLTPIYEDDLHLSSDIFAVMDRDSRELLYSKNLTKAVPIASISKIMTAITALDSAPLDMTIYISVFAANTGEAHMGLSAGERLSLQDLLYGSLLPSGNDAAEAIAEGVGKYQKKIPLSETDGGGARKLFIDEMNRKGQSLGMMDTYFFSPTGLDEKDLSKTTFSTPLDLLALTNYALTNSTFAETVNTKNKIIPYKNGEHKAYFLYNILSLDRSFAGIKGVKPGISDFAKETLVSYIERDGRRIIVVILNSRRTKDDVLAIYKRIFSKS</sequence>
<keyword evidence="3" id="KW-0378">Hydrolase</keyword>